<organism evidence="1 2">
    <name type="scientific">Glossina pallidipes</name>
    <name type="common">Tsetse fly</name>
    <dbReference type="NCBI Taxonomy" id="7398"/>
    <lineage>
        <taxon>Eukaryota</taxon>
        <taxon>Metazoa</taxon>
        <taxon>Ecdysozoa</taxon>
        <taxon>Arthropoda</taxon>
        <taxon>Hexapoda</taxon>
        <taxon>Insecta</taxon>
        <taxon>Pterygota</taxon>
        <taxon>Neoptera</taxon>
        <taxon>Endopterygota</taxon>
        <taxon>Diptera</taxon>
        <taxon>Brachycera</taxon>
        <taxon>Muscomorpha</taxon>
        <taxon>Hippoboscoidea</taxon>
        <taxon>Glossinidae</taxon>
        <taxon>Glossina</taxon>
    </lineage>
</organism>
<dbReference type="VEuPathDB" id="VectorBase:GPAI014096"/>
<protein>
    <submittedName>
        <fullName evidence="1">Uncharacterized protein</fullName>
    </submittedName>
</protein>
<evidence type="ECO:0000313" key="2">
    <source>
        <dbReference type="Proteomes" id="UP000092445"/>
    </source>
</evidence>
<reference evidence="1" key="2">
    <citation type="submission" date="2020-05" db="UniProtKB">
        <authorList>
            <consortium name="EnsemblMetazoa"/>
        </authorList>
    </citation>
    <scope>IDENTIFICATION</scope>
    <source>
        <strain evidence="1">IAEA</strain>
    </source>
</reference>
<dbReference type="EnsemblMetazoa" id="GPAI014096-RA">
    <property type="protein sequence ID" value="GPAI014096-PA"/>
    <property type="gene ID" value="GPAI014096"/>
</dbReference>
<sequence>MIFIPVSFLSERPFRCYSPFAENEINAADGILRYFINTDFTVLESFEPFVSLMILKRHFTRNEKSISTRNENRNEIHEKVLVDIYFQSLLRYPGNMYCFPLAIFLWYCALPRVLVFDHKNFKYDALVIHMLSLKKGVII</sequence>
<keyword evidence="2" id="KW-1185">Reference proteome</keyword>
<name>A0A1A9ZGP7_GLOPL</name>
<dbReference type="Proteomes" id="UP000092445">
    <property type="component" value="Unassembled WGS sequence"/>
</dbReference>
<proteinExistence type="predicted"/>
<accession>A0A1A9ZGP7</accession>
<evidence type="ECO:0000313" key="1">
    <source>
        <dbReference type="EnsemblMetazoa" id="GPAI014096-PA"/>
    </source>
</evidence>
<reference evidence="2" key="1">
    <citation type="submission" date="2014-03" db="EMBL/GenBank/DDBJ databases">
        <authorList>
            <person name="Aksoy S."/>
            <person name="Warren W."/>
            <person name="Wilson R.K."/>
        </authorList>
    </citation>
    <scope>NUCLEOTIDE SEQUENCE [LARGE SCALE GENOMIC DNA]</scope>
    <source>
        <strain evidence="2">IAEA</strain>
    </source>
</reference>
<dbReference type="AlphaFoldDB" id="A0A1A9ZGP7"/>